<feature type="domain" description="CCHC-type" evidence="3">
    <location>
        <begin position="265"/>
        <end position="281"/>
    </location>
</feature>
<proteinExistence type="predicted"/>
<evidence type="ECO:0000259" key="3">
    <source>
        <dbReference type="PROSITE" id="PS50158"/>
    </source>
</evidence>
<dbReference type="Proteomes" id="UP001172457">
    <property type="component" value="Chromosome 8"/>
</dbReference>
<name>A0AA38S8M2_9ASTR</name>
<dbReference type="InterPro" id="IPR001878">
    <property type="entry name" value="Znf_CCHC"/>
</dbReference>
<organism evidence="4 5">
    <name type="scientific">Centaurea solstitialis</name>
    <name type="common">yellow star-thistle</name>
    <dbReference type="NCBI Taxonomy" id="347529"/>
    <lineage>
        <taxon>Eukaryota</taxon>
        <taxon>Viridiplantae</taxon>
        <taxon>Streptophyta</taxon>
        <taxon>Embryophyta</taxon>
        <taxon>Tracheophyta</taxon>
        <taxon>Spermatophyta</taxon>
        <taxon>Magnoliopsida</taxon>
        <taxon>eudicotyledons</taxon>
        <taxon>Gunneridae</taxon>
        <taxon>Pentapetalae</taxon>
        <taxon>asterids</taxon>
        <taxon>campanulids</taxon>
        <taxon>Asterales</taxon>
        <taxon>Asteraceae</taxon>
        <taxon>Carduoideae</taxon>
        <taxon>Cardueae</taxon>
        <taxon>Centaureinae</taxon>
        <taxon>Centaurea</taxon>
    </lineage>
</organism>
<feature type="compositionally biased region" description="Basic residues" evidence="2">
    <location>
        <begin position="244"/>
        <end position="259"/>
    </location>
</feature>
<evidence type="ECO:0000256" key="2">
    <source>
        <dbReference type="SAM" id="MobiDB-lite"/>
    </source>
</evidence>
<dbReference type="InterPro" id="IPR036875">
    <property type="entry name" value="Znf_CCHC_sf"/>
</dbReference>
<dbReference type="SUPFAM" id="SSF57756">
    <property type="entry name" value="Retrovirus zinc finger-like domains"/>
    <property type="match status" value="1"/>
</dbReference>
<dbReference type="Pfam" id="PF00098">
    <property type="entry name" value="zf-CCHC"/>
    <property type="match status" value="1"/>
</dbReference>
<keyword evidence="5" id="KW-1185">Reference proteome</keyword>
<evidence type="ECO:0000256" key="1">
    <source>
        <dbReference type="PROSITE-ProRule" id="PRU00047"/>
    </source>
</evidence>
<reference evidence="4" key="1">
    <citation type="submission" date="2023-03" db="EMBL/GenBank/DDBJ databases">
        <title>Chromosome-scale reference genome and RAD-based genetic map of yellow starthistle (Centaurea solstitialis) reveal putative structural variation and QTLs associated with invader traits.</title>
        <authorList>
            <person name="Reatini B."/>
            <person name="Cang F.A."/>
            <person name="Jiang Q."/>
            <person name="Mckibben M.T.W."/>
            <person name="Barker M.S."/>
            <person name="Rieseberg L.H."/>
            <person name="Dlugosch K.M."/>
        </authorList>
    </citation>
    <scope>NUCLEOTIDE SEQUENCE</scope>
    <source>
        <strain evidence="4">CAN-66</strain>
        <tissue evidence="4">Leaf</tissue>
    </source>
</reference>
<dbReference type="PROSITE" id="PS50158">
    <property type="entry name" value="ZF_CCHC"/>
    <property type="match status" value="1"/>
</dbReference>
<feature type="compositionally biased region" description="Polar residues" evidence="2">
    <location>
        <begin position="365"/>
        <end position="387"/>
    </location>
</feature>
<dbReference type="SMART" id="SM00343">
    <property type="entry name" value="ZnF_C2HC"/>
    <property type="match status" value="1"/>
</dbReference>
<dbReference type="GO" id="GO:0008270">
    <property type="term" value="F:zinc ion binding"/>
    <property type="evidence" value="ECO:0007669"/>
    <property type="project" value="UniProtKB-KW"/>
</dbReference>
<dbReference type="PANTHER" id="PTHR47481">
    <property type="match status" value="1"/>
</dbReference>
<protein>
    <recommendedName>
        <fullName evidence="3">CCHC-type domain-containing protein</fullName>
    </recommendedName>
</protein>
<dbReference type="EMBL" id="JARYMX010000008">
    <property type="protein sequence ID" value="KAJ9538529.1"/>
    <property type="molecule type" value="Genomic_DNA"/>
</dbReference>
<sequence length="427" mass="47897">MASTVTSTNNLSLRSILEKDKLTGSNFLDWERNLMIVLRHERKWYVLEEPLGEAPPANAPAAARNAHKKHSDDLLDVACLMLATMSPDLQAGLINTNAYDMIRQLRDMFQTQARTERYDATKAFNECKMIKGTSVSDHVMKMKRHLDHLERLGHPVPLQLATDTILNSLSEDYRPFVVNYNMNNMEKSIAELHSMLKTAELNMGNKIKTKDVLMVKDGGVKKKSGHASTSKGKGPVQAVQSAPKKGKGKGKGKKVKPNKARTENRCFTCNEVGHWRQNCPKRHEAGSYDQLLNNSYKRCRLKVAQIFDRVANIGRDPQLRLLLGISHKQNDNLEDKELDDLYNDLRVFEAEVEAKKKPIGYSHNTALFSTGEPTTNGESSSSTPISKQETEGDSVMEALFSSHAGVPLVNEDLDQIHADDLEEMDLK</sequence>
<keyword evidence="1" id="KW-0863">Zinc-finger</keyword>
<gene>
    <name evidence="4" type="ORF">OSB04_031262</name>
</gene>
<dbReference type="Pfam" id="PF14223">
    <property type="entry name" value="Retrotran_gag_2"/>
    <property type="match status" value="1"/>
</dbReference>
<keyword evidence="1" id="KW-0862">Zinc</keyword>
<dbReference type="AlphaFoldDB" id="A0AA38S8M2"/>
<evidence type="ECO:0000313" key="5">
    <source>
        <dbReference type="Proteomes" id="UP001172457"/>
    </source>
</evidence>
<accession>A0AA38S8M2</accession>
<feature type="region of interest" description="Disordered" evidence="2">
    <location>
        <begin position="220"/>
        <end position="259"/>
    </location>
</feature>
<comment type="caution">
    <text evidence="4">The sequence shown here is derived from an EMBL/GenBank/DDBJ whole genome shotgun (WGS) entry which is preliminary data.</text>
</comment>
<dbReference type="GO" id="GO:0003676">
    <property type="term" value="F:nucleic acid binding"/>
    <property type="evidence" value="ECO:0007669"/>
    <property type="project" value="InterPro"/>
</dbReference>
<keyword evidence="1" id="KW-0479">Metal-binding</keyword>
<feature type="region of interest" description="Disordered" evidence="2">
    <location>
        <begin position="365"/>
        <end position="394"/>
    </location>
</feature>
<dbReference type="PANTHER" id="PTHR47481:SF7">
    <property type="entry name" value="CCHC-TYPE DOMAIN-CONTAINING PROTEIN"/>
    <property type="match status" value="1"/>
</dbReference>
<evidence type="ECO:0000313" key="4">
    <source>
        <dbReference type="EMBL" id="KAJ9538529.1"/>
    </source>
</evidence>
<dbReference type="Gene3D" id="4.10.60.10">
    <property type="entry name" value="Zinc finger, CCHC-type"/>
    <property type="match status" value="1"/>
</dbReference>